<evidence type="ECO:0000259" key="1">
    <source>
        <dbReference type="Pfam" id="PF04438"/>
    </source>
</evidence>
<dbReference type="RefSeq" id="XP_012896640.1">
    <property type="nucleotide sequence ID" value="XM_013041186.1"/>
</dbReference>
<dbReference type="GeneID" id="24919842"/>
<reference evidence="2" key="1">
    <citation type="submission" date="2010-02" db="EMBL/GenBank/DDBJ databases">
        <title>Sequencing and annotation of the Blastocystis hominis genome.</title>
        <authorList>
            <person name="Wincker P."/>
        </authorList>
    </citation>
    <scope>NUCLEOTIDE SEQUENCE</scope>
    <source>
        <strain evidence="2">Singapore isolate B</strain>
    </source>
</reference>
<dbReference type="PANTHER" id="PTHR48453">
    <property type="entry name" value="CCHC-TYPE DOMAIN-CONTAINING PROTEIN"/>
    <property type="match status" value="1"/>
</dbReference>
<dbReference type="InParanoid" id="D8M3W9"/>
<dbReference type="PANTHER" id="PTHR48453:SF1">
    <property type="entry name" value="CCHC-TYPE DOMAIN-CONTAINING PROTEIN"/>
    <property type="match status" value="1"/>
</dbReference>
<sequence>MSEEKIVQFSKDQRYPEPGEPVCVVCGRYGEYICDETDKDVCSMECKLIHLEKEKNMKKLRELSISAKWDGWTLIIS</sequence>
<dbReference type="EMBL" id="FN668650">
    <property type="protein sequence ID" value="CBK22592.2"/>
    <property type="molecule type" value="Genomic_DNA"/>
</dbReference>
<proteinExistence type="predicted"/>
<dbReference type="Gene3D" id="3.30.60.220">
    <property type="match status" value="1"/>
</dbReference>
<dbReference type="AlphaFoldDB" id="D8M3W9"/>
<feature type="domain" description="HIT-type" evidence="1">
    <location>
        <begin position="20"/>
        <end position="47"/>
    </location>
</feature>
<organism evidence="2">
    <name type="scientific">Blastocystis hominis</name>
    <dbReference type="NCBI Taxonomy" id="12968"/>
    <lineage>
        <taxon>Eukaryota</taxon>
        <taxon>Sar</taxon>
        <taxon>Stramenopiles</taxon>
        <taxon>Bigyra</taxon>
        <taxon>Opalozoa</taxon>
        <taxon>Opalinata</taxon>
        <taxon>Blastocystidae</taxon>
        <taxon>Blastocystis</taxon>
    </lineage>
</organism>
<dbReference type="Pfam" id="PF04438">
    <property type="entry name" value="zf-HIT"/>
    <property type="match status" value="1"/>
</dbReference>
<dbReference type="Proteomes" id="UP000008312">
    <property type="component" value="Unassembled WGS sequence"/>
</dbReference>
<accession>D8M3W9</accession>
<name>D8M3W9_BLAHO</name>
<gene>
    <name evidence="2" type="ORF">GSBLH_T00002697001</name>
</gene>
<dbReference type="InterPro" id="IPR007529">
    <property type="entry name" value="Znf_HIT"/>
</dbReference>
<dbReference type="CDD" id="cd23022">
    <property type="entry name" value="zf-HIT_DDX59"/>
    <property type="match status" value="1"/>
</dbReference>
<protein>
    <recommendedName>
        <fullName evidence="1">HIT-type domain-containing protein</fullName>
    </recommendedName>
</protein>
<evidence type="ECO:0000313" key="3">
    <source>
        <dbReference type="Proteomes" id="UP000008312"/>
    </source>
</evidence>
<keyword evidence="3" id="KW-1185">Reference proteome</keyword>
<dbReference type="OrthoDB" id="360161at2759"/>
<evidence type="ECO:0000313" key="2">
    <source>
        <dbReference type="EMBL" id="CBK22592.2"/>
    </source>
</evidence>